<dbReference type="Gene3D" id="3.30.420.40">
    <property type="match status" value="2"/>
</dbReference>
<keyword evidence="3" id="KW-1185">Reference proteome</keyword>
<dbReference type="Pfam" id="PF00480">
    <property type="entry name" value="ROK"/>
    <property type="match status" value="1"/>
</dbReference>
<dbReference type="AlphaFoldDB" id="A0A928UXT8"/>
<dbReference type="InterPro" id="IPR036388">
    <property type="entry name" value="WH-like_DNA-bd_sf"/>
</dbReference>
<dbReference type="RefSeq" id="WP_196935377.1">
    <property type="nucleotide sequence ID" value="NZ_MU158698.1"/>
</dbReference>
<dbReference type="SUPFAM" id="SSF46785">
    <property type="entry name" value="Winged helix' DNA-binding domain"/>
    <property type="match status" value="1"/>
</dbReference>
<dbReference type="SUPFAM" id="SSF53067">
    <property type="entry name" value="Actin-like ATPase domain"/>
    <property type="match status" value="1"/>
</dbReference>
<gene>
    <name evidence="2" type="ORF">C4F49_07075</name>
</gene>
<proteinExistence type="inferred from homology"/>
<dbReference type="PANTHER" id="PTHR18964">
    <property type="entry name" value="ROK (REPRESSOR, ORF, KINASE) FAMILY"/>
    <property type="match status" value="1"/>
</dbReference>
<dbReference type="InterPro" id="IPR000600">
    <property type="entry name" value="ROK"/>
</dbReference>
<dbReference type="EMBL" id="PRDK01000004">
    <property type="protein sequence ID" value="MBE8713436.1"/>
    <property type="molecule type" value="Genomic_DNA"/>
</dbReference>
<reference evidence="2" key="1">
    <citation type="submission" date="2018-02" db="EMBL/GenBank/DDBJ databases">
        <authorList>
            <person name="Vasarhelyi B.M."/>
            <person name="Deshmukh S."/>
            <person name="Balint B."/>
            <person name="Kukolya J."/>
        </authorList>
    </citation>
    <scope>NUCLEOTIDE SEQUENCE</scope>
    <source>
        <strain evidence="2">KB22</strain>
    </source>
</reference>
<evidence type="ECO:0000256" key="1">
    <source>
        <dbReference type="ARBA" id="ARBA00006479"/>
    </source>
</evidence>
<sequence length="396" mass="43846">MKKLEASIVKSLYFSSPQSTADLSKSLSKSVPNVTNVIYRLLEEEMIMENGLAPSTGGRRAAQFLLKKEKLPLLICLAIDQHFTQICVFDFRNNFIIPPRTIKNDLSEGKLAYERIVKIITEVNNKLGQAAYLIGITIPGFVNHTNGINDSYATTNPLYNLRQNIQNHFQVHTFIENDSTAIAIAEHKFGRALNSKHALVINLNWGVGLGMIINNQLFRGHSGYAGEFSHIPLSEQNDLCSCGKRGCIEVEASLLSAIKFIKRQLENGVQSSIKKNMQTGEIEFQDIISSIQSGDQLGIEATKKIAHILGKGIATLIHIMNPEKIVISGRGAQIGELLIPSLQSSVLEFSIPRLLQHTKIQISNIQNPQLLGTACVIIEQASWNNFQATVTAREFI</sequence>
<organism evidence="2 3">
    <name type="scientific">Sphingobacterium hungaricum</name>
    <dbReference type="NCBI Taxonomy" id="2082723"/>
    <lineage>
        <taxon>Bacteria</taxon>
        <taxon>Pseudomonadati</taxon>
        <taxon>Bacteroidota</taxon>
        <taxon>Sphingobacteriia</taxon>
        <taxon>Sphingobacteriales</taxon>
        <taxon>Sphingobacteriaceae</taxon>
        <taxon>Sphingobacterium</taxon>
    </lineage>
</organism>
<dbReference type="Proteomes" id="UP000616201">
    <property type="component" value="Unassembled WGS sequence"/>
</dbReference>
<comment type="caution">
    <text evidence="2">The sequence shown here is derived from an EMBL/GenBank/DDBJ whole genome shotgun (WGS) entry which is preliminary data.</text>
</comment>
<evidence type="ECO:0000313" key="3">
    <source>
        <dbReference type="Proteomes" id="UP000616201"/>
    </source>
</evidence>
<dbReference type="Gene3D" id="1.10.10.10">
    <property type="entry name" value="Winged helix-like DNA-binding domain superfamily/Winged helix DNA-binding domain"/>
    <property type="match status" value="1"/>
</dbReference>
<dbReference type="PANTHER" id="PTHR18964:SF149">
    <property type="entry name" value="BIFUNCTIONAL UDP-N-ACETYLGLUCOSAMINE 2-EPIMERASE_N-ACETYLMANNOSAMINE KINASE"/>
    <property type="match status" value="1"/>
</dbReference>
<dbReference type="InterPro" id="IPR043129">
    <property type="entry name" value="ATPase_NBD"/>
</dbReference>
<name>A0A928UXT8_9SPHI</name>
<comment type="similarity">
    <text evidence="1">Belongs to the ROK (NagC/XylR) family.</text>
</comment>
<evidence type="ECO:0000313" key="2">
    <source>
        <dbReference type="EMBL" id="MBE8713436.1"/>
    </source>
</evidence>
<dbReference type="InterPro" id="IPR036390">
    <property type="entry name" value="WH_DNA-bd_sf"/>
</dbReference>
<accession>A0A928UXT8</accession>
<protein>
    <submittedName>
        <fullName evidence="2">ROK family protein</fullName>
    </submittedName>
</protein>